<reference evidence="2" key="2">
    <citation type="journal article" date="2018" name="Mol. Plant Microbe Interact.">
        <title>Genome sequence resources for the wheat stripe rust pathogen (Puccinia striiformis f. sp. tritici) and the barley stripe rust pathogen (Puccinia striiformis f. sp. hordei).</title>
        <authorList>
            <person name="Xia C."/>
            <person name="Wang M."/>
            <person name="Yin C."/>
            <person name="Cornejo O.E."/>
            <person name="Hulbert S.H."/>
            <person name="Chen X."/>
        </authorList>
    </citation>
    <scope>NUCLEOTIDE SEQUENCE [LARGE SCALE GENOMIC DNA]</scope>
    <source>
        <strain evidence="2">93-210</strain>
    </source>
</reference>
<organism evidence="1 2">
    <name type="scientific">Puccinia striiformis f. sp. tritici</name>
    <dbReference type="NCBI Taxonomy" id="168172"/>
    <lineage>
        <taxon>Eukaryota</taxon>
        <taxon>Fungi</taxon>
        <taxon>Dikarya</taxon>
        <taxon>Basidiomycota</taxon>
        <taxon>Pucciniomycotina</taxon>
        <taxon>Pucciniomycetes</taxon>
        <taxon>Pucciniales</taxon>
        <taxon>Pucciniaceae</taxon>
        <taxon>Puccinia</taxon>
    </lineage>
</organism>
<gene>
    <name evidence="1" type="ORF">MJO28_014872</name>
</gene>
<protein>
    <submittedName>
        <fullName evidence="1">Uncharacterized protein</fullName>
    </submittedName>
</protein>
<keyword evidence="2" id="KW-1185">Reference proteome</keyword>
<sequence>MTSTNCILYPNMFLPSKHSFQDLYPCNQGRSLAHSNDGSESTLEYLDPEASALFEIRLTNSFDTPPFKVSNPPDLVLPSHSPQDSSTEMRGQTTTHSESLESNLIYPDFPAHAGTSESLNLTVRQKEIALGDTSSAESLESSQGSGEEPFQYNSVAPLPQEHHQHLDQLNRPNFTAISDSSMQPDTLRSTVRPSIKGKLVIDDSNTQETEAELPSANERLGPLRNISRRNWIDPNGKITMAQIRPILTEFGVAHKASDSKGTLLNKYKLLVVHEQARSPPEPFIPSSTPALSSTHSSEAPNAQEEHKTRSLSDFIPDGIDSVNSVADQHSQHNLAILNSDLPGDWPDPNGKVKAAKLRKILENSGIAYQKSDSKLVLLAKYKLLLASDQPRYNLRPSRCPVESAENSQPLEDDETHKSPFNSENHRIDTSPMGSDITGVHQRSPSPPVTTPNPQTSQRATVPHSSNLPPHYTPEVADWVWGVFTANDDLNPEIPADQHLPTNPQAPSECTPTLQAILSTLSTVAQSSVEIGKSSMRAMNLMAEGFANLNSVIGSLRNTPAPSRGTHSQHAASGPSFDINDNTPTGRCRKQTSSDLLEAIWNHCETMFGRAAEDHAYVHLPPATPEEQCRWIRHGESDDEPDESDHDSNNSDTDMAVDGDSSFPYPNGPGHHAATREALKIIWHTMRKAGVTSFRPDLSKPVTYHLNRFLWDLAIKCFMRLVRCGEYPSLDPELCNQLDVQHAFRNHIEGHLMRTYRENKKWSPQQIAARDKNRRKNSRLACLKRWRTEEIVAHSNLVGLIAIVEHCCSDDETDDKHPARPTPRRGSSKIPMQAKVLQLSWRSALVERIMIGLDLLRARRLAEAIQKPANRAVHLDMNRPNPPPRVGRRVEQPNASSRSPKVGLPILFYHEPWLKSISTYNLQALKTTIQGPPLDAYVSMIENLLLRT</sequence>
<evidence type="ECO:0000313" key="2">
    <source>
        <dbReference type="Proteomes" id="UP001060170"/>
    </source>
</evidence>
<accession>A0ACC0DRC4</accession>
<dbReference type="Proteomes" id="UP001060170">
    <property type="component" value="Chromosome 16"/>
</dbReference>
<name>A0ACC0DRC4_9BASI</name>
<reference evidence="1 2" key="3">
    <citation type="journal article" date="2022" name="Microbiol. Spectr.">
        <title>Folding features and dynamics of 3D genome architecture in plant fungal pathogens.</title>
        <authorList>
            <person name="Xia C."/>
        </authorList>
    </citation>
    <scope>NUCLEOTIDE SEQUENCE [LARGE SCALE GENOMIC DNA]</scope>
    <source>
        <strain evidence="1 2">93-210</strain>
    </source>
</reference>
<comment type="caution">
    <text evidence="1">The sequence shown here is derived from an EMBL/GenBank/DDBJ whole genome shotgun (WGS) entry which is preliminary data.</text>
</comment>
<proteinExistence type="predicted"/>
<reference evidence="2" key="1">
    <citation type="journal article" date="2018" name="BMC Genomics">
        <title>Genomic insights into host adaptation between the wheat stripe rust pathogen (Puccinia striiformis f. sp. tritici) and the barley stripe rust pathogen (Puccinia striiformis f. sp. hordei).</title>
        <authorList>
            <person name="Xia C."/>
            <person name="Wang M."/>
            <person name="Yin C."/>
            <person name="Cornejo O.E."/>
            <person name="Hulbert S.H."/>
            <person name="Chen X."/>
        </authorList>
    </citation>
    <scope>NUCLEOTIDE SEQUENCE [LARGE SCALE GENOMIC DNA]</scope>
    <source>
        <strain evidence="2">93-210</strain>
    </source>
</reference>
<dbReference type="EMBL" id="CM045880">
    <property type="protein sequence ID" value="KAI7937952.1"/>
    <property type="molecule type" value="Genomic_DNA"/>
</dbReference>
<evidence type="ECO:0000313" key="1">
    <source>
        <dbReference type="EMBL" id="KAI7937952.1"/>
    </source>
</evidence>